<evidence type="ECO:0000256" key="5">
    <source>
        <dbReference type="ARBA" id="ARBA00022617"/>
    </source>
</evidence>
<name>A0ABP1CLL4_9APHY</name>
<keyword evidence="10" id="KW-0408">Iron</keyword>
<reference evidence="15" key="1">
    <citation type="submission" date="2024-04" db="EMBL/GenBank/DDBJ databases">
        <authorList>
            <person name="Shaw F."/>
            <person name="Minotto A."/>
        </authorList>
    </citation>
    <scope>NUCLEOTIDE SEQUENCE [LARGE SCALE GENOMIC DNA]</scope>
</reference>
<keyword evidence="15" id="KW-1185">Reference proteome</keyword>
<evidence type="ECO:0000256" key="2">
    <source>
        <dbReference type="ARBA" id="ARBA00004370"/>
    </source>
</evidence>
<organism evidence="14 15">
    <name type="scientific">Somion occarium</name>
    <dbReference type="NCBI Taxonomy" id="3059160"/>
    <lineage>
        <taxon>Eukaryota</taxon>
        <taxon>Fungi</taxon>
        <taxon>Dikarya</taxon>
        <taxon>Basidiomycota</taxon>
        <taxon>Agaricomycotina</taxon>
        <taxon>Agaricomycetes</taxon>
        <taxon>Polyporales</taxon>
        <taxon>Cerrenaceae</taxon>
        <taxon>Somion</taxon>
    </lineage>
</organism>
<dbReference type="PRINTS" id="PR00463">
    <property type="entry name" value="EP450I"/>
</dbReference>
<evidence type="ECO:0000256" key="12">
    <source>
        <dbReference type="ARBA" id="ARBA00023136"/>
    </source>
</evidence>
<dbReference type="CDD" id="cd11065">
    <property type="entry name" value="CYP64-like"/>
    <property type="match status" value="1"/>
</dbReference>
<evidence type="ECO:0000256" key="3">
    <source>
        <dbReference type="ARBA" id="ARBA00005179"/>
    </source>
</evidence>
<evidence type="ECO:0000256" key="13">
    <source>
        <dbReference type="SAM" id="Phobius"/>
    </source>
</evidence>
<dbReference type="Gene3D" id="1.10.630.10">
    <property type="entry name" value="Cytochrome P450"/>
    <property type="match status" value="1"/>
</dbReference>
<dbReference type="Proteomes" id="UP001497453">
    <property type="component" value="Chromosome 1"/>
</dbReference>
<comment type="similarity">
    <text evidence="4">Belongs to the cytochrome P450 family.</text>
</comment>
<dbReference type="InterPro" id="IPR001128">
    <property type="entry name" value="Cyt_P450"/>
</dbReference>
<dbReference type="EMBL" id="OZ037944">
    <property type="protein sequence ID" value="CAL1696587.1"/>
    <property type="molecule type" value="Genomic_DNA"/>
</dbReference>
<evidence type="ECO:0000256" key="11">
    <source>
        <dbReference type="ARBA" id="ARBA00023033"/>
    </source>
</evidence>
<keyword evidence="8 13" id="KW-1133">Transmembrane helix</keyword>
<evidence type="ECO:0000256" key="10">
    <source>
        <dbReference type="ARBA" id="ARBA00023004"/>
    </source>
</evidence>
<dbReference type="PRINTS" id="PR00385">
    <property type="entry name" value="P450"/>
</dbReference>
<keyword evidence="11" id="KW-0503">Monooxygenase</keyword>
<dbReference type="InterPro" id="IPR050364">
    <property type="entry name" value="Cytochrome_P450_fung"/>
</dbReference>
<keyword evidence="7" id="KW-0479">Metal-binding</keyword>
<evidence type="ECO:0000256" key="6">
    <source>
        <dbReference type="ARBA" id="ARBA00022692"/>
    </source>
</evidence>
<evidence type="ECO:0000256" key="1">
    <source>
        <dbReference type="ARBA" id="ARBA00001971"/>
    </source>
</evidence>
<dbReference type="SUPFAM" id="SSF48264">
    <property type="entry name" value="Cytochrome P450"/>
    <property type="match status" value="1"/>
</dbReference>
<gene>
    <name evidence="14" type="ORF">GFSPODELE1_LOCUS1259</name>
</gene>
<evidence type="ECO:0000256" key="4">
    <source>
        <dbReference type="ARBA" id="ARBA00010617"/>
    </source>
</evidence>
<feature type="transmembrane region" description="Helical" evidence="13">
    <location>
        <begin position="30"/>
        <end position="48"/>
    </location>
</feature>
<keyword evidence="12 13" id="KW-0472">Membrane</keyword>
<keyword evidence="9" id="KW-0560">Oxidoreductase</keyword>
<proteinExistence type="inferred from homology"/>
<comment type="cofactor">
    <cofactor evidence="1">
        <name>heme</name>
        <dbReference type="ChEBI" id="CHEBI:30413"/>
    </cofactor>
</comment>
<evidence type="ECO:0000256" key="7">
    <source>
        <dbReference type="ARBA" id="ARBA00022723"/>
    </source>
</evidence>
<evidence type="ECO:0000256" key="8">
    <source>
        <dbReference type="ARBA" id="ARBA00022989"/>
    </source>
</evidence>
<keyword evidence="5" id="KW-0349">Heme</keyword>
<dbReference type="InterPro" id="IPR002401">
    <property type="entry name" value="Cyt_P450_E_grp-I"/>
</dbReference>
<dbReference type="PANTHER" id="PTHR46300">
    <property type="entry name" value="P450, PUTATIVE (EUROFUNG)-RELATED-RELATED"/>
    <property type="match status" value="1"/>
</dbReference>
<dbReference type="InterPro" id="IPR036396">
    <property type="entry name" value="Cyt_P450_sf"/>
</dbReference>
<evidence type="ECO:0000313" key="15">
    <source>
        <dbReference type="Proteomes" id="UP001497453"/>
    </source>
</evidence>
<evidence type="ECO:0000256" key="9">
    <source>
        <dbReference type="ARBA" id="ARBA00023002"/>
    </source>
</evidence>
<sequence>MNGSSPVIHDTLPLVEPTGFLNYLSQKPQSLLWGLVASYVVYILLKAANTSRKGKLPPGPKGVPLFGNLFQLSKDAWVTFAEWKHQYGPLVYMSVAGQNMVVMNTHKVAADLLDRRAAVYSDRPRLVVASEILTGSLLIPFTGYTDVWRRMRRASHEGLNNSFARNYYPSQQKEAVLLVQGMLRDSNNWDDELKRAACSMILGVVYDKPTIDSCHDGRVTYVNDFIARIVRAAFPGAHYAEYFTWMKYLPTSIAKWKRDALDWYNKDTVYFGEMYEEVKDRIRNGDERHSFASTLIHDERQLGLSEDESVWLAATIYATGGETTSTVMAWFMLAMVTHPEIQKKAQEELDAVIGRDRMPTFADRDSLPYVQACVRESLRWKTVAPIGVPHQSVEDDWYEGHFIPKGTICIPNQWAMNKDPDVYGPDAEEFNPGRHIDKDGNLYCPFEDTHDGHVGFVSLFSCCSSTRRLLTLQTQGFGRRICVGRHVANNSLFIDIASLLWATTIEPIKDAQGKPIMPDTEGFINDGLVLRPLPFKCSVKPRFAEVENIVSQTRESEL</sequence>
<dbReference type="Pfam" id="PF00067">
    <property type="entry name" value="p450"/>
    <property type="match status" value="1"/>
</dbReference>
<evidence type="ECO:0008006" key="16">
    <source>
        <dbReference type="Google" id="ProtNLM"/>
    </source>
</evidence>
<protein>
    <recommendedName>
        <fullName evidence="16">Cytochrome P450</fullName>
    </recommendedName>
</protein>
<accession>A0ABP1CLL4</accession>
<comment type="pathway">
    <text evidence="3">Secondary metabolite biosynthesis.</text>
</comment>
<evidence type="ECO:0000313" key="14">
    <source>
        <dbReference type="EMBL" id="CAL1696587.1"/>
    </source>
</evidence>
<comment type="subcellular location">
    <subcellularLocation>
        <location evidence="2">Membrane</location>
    </subcellularLocation>
</comment>
<keyword evidence="6 13" id="KW-0812">Transmembrane</keyword>
<dbReference type="PANTHER" id="PTHR46300:SF2">
    <property type="entry name" value="CYTOCHROME P450 MONOOXYGENASE ALNH-RELATED"/>
    <property type="match status" value="1"/>
</dbReference>